<dbReference type="Pfam" id="PF07690">
    <property type="entry name" value="MFS_1"/>
    <property type="match status" value="1"/>
</dbReference>
<evidence type="ECO:0000313" key="11">
    <source>
        <dbReference type="EMBL" id="KQL53469.1"/>
    </source>
</evidence>
<keyword evidence="5 9" id="KW-0812">Transmembrane</keyword>
<evidence type="ECO:0000313" key="12">
    <source>
        <dbReference type="Proteomes" id="UP000051888"/>
    </source>
</evidence>
<evidence type="ECO:0000256" key="5">
    <source>
        <dbReference type="ARBA" id="ARBA00022692"/>
    </source>
</evidence>
<feature type="transmembrane region" description="Helical" evidence="9">
    <location>
        <begin position="443"/>
        <end position="462"/>
    </location>
</feature>
<dbReference type="CDD" id="cd17503">
    <property type="entry name" value="MFS_LmrB_MDR_like"/>
    <property type="match status" value="1"/>
</dbReference>
<feature type="transmembrane region" description="Helical" evidence="9">
    <location>
        <begin position="225"/>
        <end position="248"/>
    </location>
</feature>
<dbReference type="InterPro" id="IPR020846">
    <property type="entry name" value="MFS_dom"/>
</dbReference>
<dbReference type="OrthoDB" id="9816041at2"/>
<keyword evidence="3" id="KW-0813">Transport</keyword>
<dbReference type="NCBIfam" id="TIGR00711">
    <property type="entry name" value="efflux_EmrB"/>
    <property type="match status" value="1"/>
</dbReference>
<proteinExistence type="inferred from homology"/>
<dbReference type="InterPro" id="IPR036259">
    <property type="entry name" value="MFS_trans_sf"/>
</dbReference>
<organism evidence="11 12">
    <name type="scientific">Heyndrickxia shackletonii</name>
    <dbReference type="NCBI Taxonomy" id="157838"/>
    <lineage>
        <taxon>Bacteria</taxon>
        <taxon>Bacillati</taxon>
        <taxon>Bacillota</taxon>
        <taxon>Bacilli</taxon>
        <taxon>Bacillales</taxon>
        <taxon>Bacillaceae</taxon>
        <taxon>Heyndrickxia</taxon>
    </lineage>
</organism>
<dbReference type="SUPFAM" id="SSF103473">
    <property type="entry name" value="MFS general substrate transporter"/>
    <property type="match status" value="1"/>
</dbReference>
<dbReference type="EMBL" id="LJJC01000004">
    <property type="protein sequence ID" value="KQL53469.1"/>
    <property type="molecule type" value="Genomic_DNA"/>
</dbReference>
<dbReference type="PATRIC" id="fig|157838.3.peg.1786"/>
<dbReference type="Gene3D" id="1.20.1250.20">
    <property type="entry name" value="MFS general substrate transporter like domains"/>
    <property type="match status" value="1"/>
</dbReference>
<feature type="transmembrane region" description="Helical" evidence="9">
    <location>
        <begin position="197"/>
        <end position="218"/>
    </location>
</feature>
<comment type="subcellular location">
    <subcellularLocation>
        <location evidence="1">Cell membrane</location>
        <topology evidence="1">Multi-pass membrane protein</topology>
    </subcellularLocation>
</comment>
<sequence length="658" mass="71832">MTIYIASYVLISVILLLIINFALRRGKNNRKNLKDTVPSNLETGKEDVHVRSVETDDQEIKQEIKKEAAEEPLIVHHEEKTDSIEEHPTPDLEKDETVEDDATVADNLIRETLKDSAITEPALEYVNEEAGKTEEPKEKTKKATGPNISPDISKHRGKIIAAMMLGAFVAILNQTLLNVALPHIMNDLGITTSTVQWLSTGYMLTNGIFIPITAFLIARLGTRKLFISAIFAFTIGSVICSVSANFSMLMVGRVVQAAGAGVIMPLLMTVFMTIFPPEKRGGAMGLMGVAMIFAPAIGPTLSGWLIGHFSWRLLFDIVIPFGILDLILAIIWMKDVTKITKPKFDTWGFIFSTIGFGFLLYGFSEAGNDGWTSATVMISLIVGIISLIAFVIREFSTDSPMLDLHVFKYDIFALTTVVSMVVNMAMFAAMILLPVYLQNLRGFTALQSGLMMLPGAIIMGIMSPISGKLFDKMGARPLAIIGLIITVVTTWEFTRLTMQTTLTHIMILYIFRMFGMSFIMMTVMTEGMNQLPLRLTSHGTAASNTARTVAGSIGTAFLVTVMSTRSSFHTANYSNVITSSNPYISDKLSQLGQGIAQMAGLPAQAGQTLATSTIYGKVVQQSTVDGINDAFVVATGIAAVALILSFFIKRSRPAEIKK</sequence>
<feature type="transmembrane region" description="Helical" evidence="9">
    <location>
        <begin position="505"/>
        <end position="524"/>
    </location>
</feature>
<dbReference type="GO" id="GO:0022857">
    <property type="term" value="F:transmembrane transporter activity"/>
    <property type="evidence" value="ECO:0007669"/>
    <property type="project" value="InterPro"/>
</dbReference>
<feature type="compositionally biased region" description="Basic and acidic residues" evidence="8">
    <location>
        <begin position="129"/>
        <end position="138"/>
    </location>
</feature>
<dbReference type="PANTHER" id="PTHR42718:SF9">
    <property type="entry name" value="MAJOR FACILITATOR SUPERFAMILY MULTIDRUG TRANSPORTER MFSC"/>
    <property type="match status" value="1"/>
</dbReference>
<feature type="transmembrane region" description="Helical" evidence="9">
    <location>
        <begin position="344"/>
        <end position="364"/>
    </location>
</feature>
<evidence type="ECO:0000256" key="8">
    <source>
        <dbReference type="SAM" id="MobiDB-lite"/>
    </source>
</evidence>
<dbReference type="PANTHER" id="PTHR42718">
    <property type="entry name" value="MAJOR FACILITATOR SUPERFAMILY MULTIDRUG TRANSPORTER MFSC"/>
    <property type="match status" value="1"/>
</dbReference>
<feature type="domain" description="Major facilitator superfamily (MFS) profile" evidence="10">
    <location>
        <begin position="159"/>
        <end position="653"/>
    </location>
</feature>
<dbReference type="RefSeq" id="WP_055739199.1">
    <property type="nucleotide sequence ID" value="NZ_LJJC01000004.1"/>
</dbReference>
<feature type="transmembrane region" description="Helical" evidence="9">
    <location>
        <begin position="6"/>
        <end position="23"/>
    </location>
</feature>
<evidence type="ECO:0000256" key="6">
    <source>
        <dbReference type="ARBA" id="ARBA00022989"/>
    </source>
</evidence>
<feature type="transmembrane region" description="Helical" evidence="9">
    <location>
        <begin position="254"/>
        <end position="274"/>
    </location>
</feature>
<dbReference type="STRING" id="157838.AN964_08155"/>
<protein>
    <submittedName>
        <fullName evidence="11">MFS transporter</fullName>
    </submittedName>
</protein>
<dbReference type="InterPro" id="IPR004638">
    <property type="entry name" value="EmrB-like"/>
</dbReference>
<evidence type="ECO:0000256" key="1">
    <source>
        <dbReference type="ARBA" id="ARBA00004651"/>
    </source>
</evidence>
<evidence type="ECO:0000256" key="9">
    <source>
        <dbReference type="SAM" id="Phobius"/>
    </source>
</evidence>
<gene>
    <name evidence="11" type="ORF">AN964_08155</name>
</gene>
<feature type="transmembrane region" description="Helical" evidence="9">
    <location>
        <begin position="630"/>
        <end position="648"/>
    </location>
</feature>
<feature type="region of interest" description="Disordered" evidence="8">
    <location>
        <begin position="128"/>
        <end position="148"/>
    </location>
</feature>
<dbReference type="PROSITE" id="PS50850">
    <property type="entry name" value="MFS"/>
    <property type="match status" value="1"/>
</dbReference>
<feature type="transmembrane region" description="Helical" evidence="9">
    <location>
        <begin position="313"/>
        <end position="332"/>
    </location>
</feature>
<evidence type="ECO:0000256" key="3">
    <source>
        <dbReference type="ARBA" id="ARBA00022448"/>
    </source>
</evidence>
<keyword evidence="6 9" id="KW-1133">Transmembrane helix</keyword>
<keyword evidence="12" id="KW-1185">Reference proteome</keyword>
<dbReference type="GO" id="GO:0005886">
    <property type="term" value="C:plasma membrane"/>
    <property type="evidence" value="ECO:0007669"/>
    <property type="project" value="UniProtKB-SubCell"/>
</dbReference>
<feature type="transmembrane region" description="Helical" evidence="9">
    <location>
        <begin position="474"/>
        <end position="493"/>
    </location>
</feature>
<feature type="compositionally biased region" description="Basic and acidic residues" evidence="8">
    <location>
        <begin position="77"/>
        <end position="92"/>
    </location>
</feature>
<evidence type="ECO:0000259" key="10">
    <source>
        <dbReference type="PROSITE" id="PS50850"/>
    </source>
</evidence>
<dbReference type="Gene3D" id="1.20.1720.10">
    <property type="entry name" value="Multidrug resistance protein D"/>
    <property type="match status" value="1"/>
</dbReference>
<feature type="transmembrane region" description="Helical" evidence="9">
    <location>
        <begin position="370"/>
        <end position="392"/>
    </location>
</feature>
<evidence type="ECO:0000256" key="7">
    <source>
        <dbReference type="ARBA" id="ARBA00023136"/>
    </source>
</evidence>
<keyword evidence="7 9" id="KW-0472">Membrane</keyword>
<feature type="transmembrane region" description="Helical" evidence="9">
    <location>
        <begin position="412"/>
        <end position="437"/>
    </location>
</feature>
<dbReference type="InterPro" id="IPR011701">
    <property type="entry name" value="MFS"/>
</dbReference>
<evidence type="ECO:0000256" key="2">
    <source>
        <dbReference type="ARBA" id="ARBA00008537"/>
    </source>
</evidence>
<dbReference type="PRINTS" id="PR01036">
    <property type="entry name" value="TCRTETB"/>
</dbReference>
<keyword evidence="4" id="KW-1003">Cell membrane</keyword>
<feature type="transmembrane region" description="Helical" evidence="9">
    <location>
        <begin position="545"/>
        <end position="564"/>
    </location>
</feature>
<comment type="similarity">
    <text evidence="2">Belongs to the major facilitator superfamily. EmrB family.</text>
</comment>
<feature type="region of interest" description="Disordered" evidence="8">
    <location>
        <begin position="77"/>
        <end position="98"/>
    </location>
</feature>
<comment type="caution">
    <text evidence="11">The sequence shown here is derived from an EMBL/GenBank/DDBJ whole genome shotgun (WGS) entry which is preliminary data.</text>
</comment>
<reference evidence="11 12" key="1">
    <citation type="submission" date="2015-09" db="EMBL/GenBank/DDBJ databases">
        <title>Genome sequencing project for genomic taxonomy and phylogenomics of Bacillus-like bacteria.</title>
        <authorList>
            <person name="Liu B."/>
            <person name="Wang J."/>
            <person name="Zhu Y."/>
            <person name="Liu G."/>
            <person name="Chen Q."/>
            <person name="Chen Z."/>
            <person name="Lan J."/>
            <person name="Che J."/>
            <person name="Ge C."/>
            <person name="Shi H."/>
            <person name="Pan Z."/>
            <person name="Liu X."/>
        </authorList>
    </citation>
    <scope>NUCLEOTIDE SEQUENCE [LARGE SCALE GENOMIC DNA]</scope>
    <source>
        <strain evidence="11 12">LMG 18435</strain>
    </source>
</reference>
<dbReference type="Proteomes" id="UP000051888">
    <property type="component" value="Unassembled WGS sequence"/>
</dbReference>
<name>A0A0Q3WWX4_9BACI</name>
<accession>A0A0Q3WWX4</accession>
<evidence type="ECO:0000256" key="4">
    <source>
        <dbReference type="ARBA" id="ARBA00022475"/>
    </source>
</evidence>
<feature type="transmembrane region" description="Helical" evidence="9">
    <location>
        <begin position="286"/>
        <end position="307"/>
    </location>
</feature>
<feature type="transmembrane region" description="Helical" evidence="9">
    <location>
        <begin position="159"/>
        <end position="177"/>
    </location>
</feature>
<dbReference type="AlphaFoldDB" id="A0A0Q3WWX4"/>